<dbReference type="Proteomes" id="UP000800092">
    <property type="component" value="Unassembled WGS sequence"/>
</dbReference>
<accession>A0A6A6HCQ3</accession>
<proteinExistence type="predicted"/>
<sequence>MPPLIPIILAFLRHSSIPSSRHPCSSSISTISCLLFSPSLRSSPLLVFRACDFLSSPVPPRSILFPISSPKLILMAIFIAGPPPGATPVYRT</sequence>
<organism evidence="1 2">
    <name type="scientific">Viridothelium virens</name>
    <name type="common">Speckled blister lichen</name>
    <name type="synonym">Trypethelium virens</name>
    <dbReference type="NCBI Taxonomy" id="1048519"/>
    <lineage>
        <taxon>Eukaryota</taxon>
        <taxon>Fungi</taxon>
        <taxon>Dikarya</taxon>
        <taxon>Ascomycota</taxon>
        <taxon>Pezizomycotina</taxon>
        <taxon>Dothideomycetes</taxon>
        <taxon>Dothideomycetes incertae sedis</taxon>
        <taxon>Trypetheliales</taxon>
        <taxon>Trypetheliaceae</taxon>
        <taxon>Viridothelium</taxon>
    </lineage>
</organism>
<evidence type="ECO:0000313" key="1">
    <source>
        <dbReference type="EMBL" id="KAF2235772.1"/>
    </source>
</evidence>
<name>A0A6A6HCQ3_VIRVR</name>
<protein>
    <submittedName>
        <fullName evidence="1">Uncharacterized protein</fullName>
    </submittedName>
</protein>
<gene>
    <name evidence="1" type="ORF">EV356DRAFT_499417</name>
</gene>
<dbReference type="AlphaFoldDB" id="A0A6A6HCQ3"/>
<dbReference type="EMBL" id="ML991789">
    <property type="protein sequence ID" value="KAF2235772.1"/>
    <property type="molecule type" value="Genomic_DNA"/>
</dbReference>
<keyword evidence="2" id="KW-1185">Reference proteome</keyword>
<evidence type="ECO:0000313" key="2">
    <source>
        <dbReference type="Proteomes" id="UP000800092"/>
    </source>
</evidence>
<reference evidence="1" key="1">
    <citation type="journal article" date="2020" name="Stud. Mycol.">
        <title>101 Dothideomycetes genomes: a test case for predicting lifestyles and emergence of pathogens.</title>
        <authorList>
            <person name="Haridas S."/>
            <person name="Albert R."/>
            <person name="Binder M."/>
            <person name="Bloem J."/>
            <person name="Labutti K."/>
            <person name="Salamov A."/>
            <person name="Andreopoulos B."/>
            <person name="Baker S."/>
            <person name="Barry K."/>
            <person name="Bills G."/>
            <person name="Bluhm B."/>
            <person name="Cannon C."/>
            <person name="Castanera R."/>
            <person name="Culley D."/>
            <person name="Daum C."/>
            <person name="Ezra D."/>
            <person name="Gonzalez J."/>
            <person name="Henrissat B."/>
            <person name="Kuo A."/>
            <person name="Liang C."/>
            <person name="Lipzen A."/>
            <person name="Lutzoni F."/>
            <person name="Magnuson J."/>
            <person name="Mondo S."/>
            <person name="Nolan M."/>
            <person name="Ohm R."/>
            <person name="Pangilinan J."/>
            <person name="Park H.-J."/>
            <person name="Ramirez L."/>
            <person name="Alfaro M."/>
            <person name="Sun H."/>
            <person name="Tritt A."/>
            <person name="Yoshinaga Y."/>
            <person name="Zwiers L.-H."/>
            <person name="Turgeon B."/>
            <person name="Goodwin S."/>
            <person name="Spatafora J."/>
            <person name="Crous P."/>
            <person name="Grigoriev I."/>
        </authorList>
    </citation>
    <scope>NUCLEOTIDE SEQUENCE</scope>
    <source>
        <strain evidence="1">Tuck. ex Michener</strain>
    </source>
</reference>